<feature type="signal peptide" evidence="1">
    <location>
        <begin position="1"/>
        <end position="26"/>
    </location>
</feature>
<keyword evidence="3" id="KW-1185">Reference proteome</keyword>
<organism evidence="2 3">
    <name type="scientific">Elysia marginata</name>
    <dbReference type="NCBI Taxonomy" id="1093978"/>
    <lineage>
        <taxon>Eukaryota</taxon>
        <taxon>Metazoa</taxon>
        <taxon>Spiralia</taxon>
        <taxon>Lophotrochozoa</taxon>
        <taxon>Mollusca</taxon>
        <taxon>Gastropoda</taxon>
        <taxon>Heterobranchia</taxon>
        <taxon>Euthyneura</taxon>
        <taxon>Panpulmonata</taxon>
        <taxon>Sacoglossa</taxon>
        <taxon>Placobranchoidea</taxon>
        <taxon>Plakobranchidae</taxon>
        <taxon>Elysia</taxon>
    </lineage>
</organism>
<dbReference type="AlphaFoldDB" id="A0AAV4H6W1"/>
<comment type="caution">
    <text evidence="2">The sequence shown here is derived from an EMBL/GenBank/DDBJ whole genome shotgun (WGS) entry which is preliminary data.</text>
</comment>
<sequence length="211" mass="23808">MGHFKRSSVVLGFLGVIVLLLTRSEGRLFKVLNKDNTVCGMMDVNFTVTFTALQGSKKLKTVTYNQDFYRNYITGDCNRNMAVHFDNTGSWNLHVHFKVVPDPKYMLTRSVSFVPGLVFGKLAPSNKTENFVNADDAKIGPVDCSYKCTVDDKSYYKRENSTDSNNGKSQTTGIIYTVFLDVQYIQVQVSHVHRERFGPTVACSSALHYYP</sequence>
<reference evidence="2 3" key="1">
    <citation type="journal article" date="2021" name="Elife">
        <title>Chloroplast acquisition without the gene transfer in kleptoplastic sea slugs, Plakobranchus ocellatus.</title>
        <authorList>
            <person name="Maeda T."/>
            <person name="Takahashi S."/>
            <person name="Yoshida T."/>
            <person name="Shimamura S."/>
            <person name="Takaki Y."/>
            <person name="Nagai Y."/>
            <person name="Toyoda A."/>
            <person name="Suzuki Y."/>
            <person name="Arimoto A."/>
            <person name="Ishii H."/>
            <person name="Satoh N."/>
            <person name="Nishiyama T."/>
            <person name="Hasebe M."/>
            <person name="Maruyama T."/>
            <person name="Minagawa J."/>
            <person name="Obokata J."/>
            <person name="Shigenobu S."/>
        </authorList>
    </citation>
    <scope>NUCLEOTIDE SEQUENCE [LARGE SCALE GENOMIC DNA]</scope>
</reference>
<proteinExistence type="predicted"/>
<name>A0AAV4H6W1_9GAST</name>
<dbReference type="Gene3D" id="2.40.160.110">
    <property type="match status" value="1"/>
</dbReference>
<gene>
    <name evidence="2" type="ORF">ElyMa_002653900</name>
</gene>
<protein>
    <submittedName>
        <fullName evidence="2">Uncharacterized protein</fullName>
    </submittedName>
</protein>
<dbReference type="Proteomes" id="UP000762676">
    <property type="component" value="Unassembled WGS sequence"/>
</dbReference>
<evidence type="ECO:0000313" key="2">
    <source>
        <dbReference type="EMBL" id="GFR93862.1"/>
    </source>
</evidence>
<evidence type="ECO:0000313" key="3">
    <source>
        <dbReference type="Proteomes" id="UP000762676"/>
    </source>
</evidence>
<evidence type="ECO:0000256" key="1">
    <source>
        <dbReference type="SAM" id="SignalP"/>
    </source>
</evidence>
<dbReference type="EMBL" id="BMAT01005477">
    <property type="protein sequence ID" value="GFR93862.1"/>
    <property type="molecule type" value="Genomic_DNA"/>
</dbReference>
<feature type="chain" id="PRO_5043763937" evidence="1">
    <location>
        <begin position="27"/>
        <end position="211"/>
    </location>
</feature>
<keyword evidence="1" id="KW-0732">Signal</keyword>
<accession>A0AAV4H6W1</accession>